<keyword evidence="8 10" id="KW-0333">Golgi apparatus</keyword>
<comment type="subcellular location">
    <subcellularLocation>
        <location evidence="1 10">Golgi apparatus membrane</location>
        <topology evidence="1 10">Single-pass type II membrane protein</topology>
    </subcellularLocation>
</comment>
<comment type="caution">
    <text evidence="11">The sequence shown here is derived from an EMBL/GenBank/DDBJ whole genome shotgun (WGS) entry which is preliminary data.</text>
</comment>
<dbReference type="EC" id="2.4.1.-" evidence="10"/>
<dbReference type="Gene3D" id="3.90.550.50">
    <property type="match status" value="1"/>
</dbReference>
<gene>
    <name evidence="11" type="ORF">Fcan01_27289</name>
</gene>
<dbReference type="Proteomes" id="UP000198287">
    <property type="component" value="Unassembled WGS sequence"/>
</dbReference>
<dbReference type="OrthoDB" id="5957813at2759"/>
<keyword evidence="4 11" id="KW-0808">Transferase</keyword>
<proteinExistence type="inferred from homology"/>
<dbReference type="PANTHER" id="PTHR11214">
    <property type="entry name" value="BETA-1,3-N-ACETYLGLUCOSAMINYLTRANSFERASE"/>
    <property type="match status" value="1"/>
</dbReference>
<keyword evidence="5 10" id="KW-0812">Transmembrane</keyword>
<dbReference type="InterPro" id="IPR002659">
    <property type="entry name" value="Glyco_trans_31"/>
</dbReference>
<dbReference type="OMA" id="THCARAK"/>
<evidence type="ECO:0000256" key="7">
    <source>
        <dbReference type="ARBA" id="ARBA00022989"/>
    </source>
</evidence>
<evidence type="ECO:0000256" key="9">
    <source>
        <dbReference type="ARBA" id="ARBA00023136"/>
    </source>
</evidence>
<keyword evidence="6 10" id="KW-0735">Signal-anchor</keyword>
<keyword evidence="3 10" id="KW-0328">Glycosyltransferase</keyword>
<dbReference type="PANTHER" id="PTHR11214:SF349">
    <property type="entry name" value="BETA-1,3-GALACTOSYLTRANSFERASE BRN"/>
    <property type="match status" value="1"/>
</dbReference>
<dbReference type="EMBL" id="LNIX01000050">
    <property type="protein sequence ID" value="OXA37956.1"/>
    <property type="molecule type" value="Genomic_DNA"/>
</dbReference>
<evidence type="ECO:0000256" key="4">
    <source>
        <dbReference type="ARBA" id="ARBA00022679"/>
    </source>
</evidence>
<evidence type="ECO:0000256" key="8">
    <source>
        <dbReference type="ARBA" id="ARBA00023034"/>
    </source>
</evidence>
<sequence length="384" mass="45269">MWGQYLRIRFQILKRRPKTLLPIAAAFFILILLVWTFGVDLIVRETPYSQFTYPLAVSNEDFYKIVTNFRHKTRTAFTPTNQYYSKIAITPSKTTFGCENDHFFFLILVKSAPQNAENRDAIRSTWKKEVFGISTKTLFFIGNSNNGVHQEASLILEEERFQDIVRLQYDDTYYNNTIKTVVEMRFAAEICPNFNYVILLDDDYYFSVRQLRQFTEEQDRERLYAGHVQFPKPVRFRVSELFLDKILPVFGVGSSEIDIIFRIHCRFDLVTGRNDMTDNKFFIDLDEYPFDYFPRFVNAGNILLSKSALLDIYYATFFVTPFRFDDVYVAICAKKMGIEPVHSDRFIRLRENGDQPREGLIAAHGYPPERLRMYWEVQKEAGFV</sequence>
<dbReference type="AlphaFoldDB" id="A0A226D0Y9"/>
<dbReference type="GO" id="GO:0016758">
    <property type="term" value="F:hexosyltransferase activity"/>
    <property type="evidence" value="ECO:0007669"/>
    <property type="project" value="InterPro"/>
</dbReference>
<keyword evidence="12" id="KW-1185">Reference proteome</keyword>
<evidence type="ECO:0000313" key="11">
    <source>
        <dbReference type="EMBL" id="OXA37956.1"/>
    </source>
</evidence>
<organism evidence="11 12">
    <name type="scientific">Folsomia candida</name>
    <name type="common">Springtail</name>
    <dbReference type="NCBI Taxonomy" id="158441"/>
    <lineage>
        <taxon>Eukaryota</taxon>
        <taxon>Metazoa</taxon>
        <taxon>Ecdysozoa</taxon>
        <taxon>Arthropoda</taxon>
        <taxon>Hexapoda</taxon>
        <taxon>Collembola</taxon>
        <taxon>Entomobryomorpha</taxon>
        <taxon>Isotomoidea</taxon>
        <taxon>Isotomidae</taxon>
        <taxon>Proisotominae</taxon>
        <taxon>Folsomia</taxon>
    </lineage>
</organism>
<dbReference type="GO" id="GO:0006493">
    <property type="term" value="P:protein O-linked glycosylation"/>
    <property type="evidence" value="ECO:0007669"/>
    <property type="project" value="TreeGrafter"/>
</dbReference>
<comment type="similarity">
    <text evidence="2 10">Belongs to the glycosyltransferase 31 family.</text>
</comment>
<reference evidence="11 12" key="1">
    <citation type="submission" date="2015-12" db="EMBL/GenBank/DDBJ databases">
        <title>The genome of Folsomia candida.</title>
        <authorList>
            <person name="Faddeeva A."/>
            <person name="Derks M.F."/>
            <person name="Anvar Y."/>
            <person name="Smit S."/>
            <person name="Van Straalen N."/>
            <person name="Roelofs D."/>
        </authorList>
    </citation>
    <scope>NUCLEOTIDE SEQUENCE [LARGE SCALE GENOMIC DNA]</scope>
    <source>
        <strain evidence="11 12">VU population</strain>
        <tissue evidence="11">Whole body</tissue>
    </source>
</reference>
<protein>
    <recommendedName>
        <fullName evidence="10">Hexosyltransferase</fullName>
        <ecNumber evidence="10">2.4.1.-</ecNumber>
    </recommendedName>
</protein>
<evidence type="ECO:0000256" key="10">
    <source>
        <dbReference type="RuleBase" id="RU363063"/>
    </source>
</evidence>
<dbReference type="GO" id="GO:0008194">
    <property type="term" value="F:UDP-glycosyltransferase activity"/>
    <property type="evidence" value="ECO:0007669"/>
    <property type="project" value="TreeGrafter"/>
</dbReference>
<evidence type="ECO:0000313" key="12">
    <source>
        <dbReference type="Proteomes" id="UP000198287"/>
    </source>
</evidence>
<accession>A0A226D0Y9</accession>
<evidence type="ECO:0000256" key="2">
    <source>
        <dbReference type="ARBA" id="ARBA00008661"/>
    </source>
</evidence>
<dbReference type="Pfam" id="PF01762">
    <property type="entry name" value="Galactosyl_T"/>
    <property type="match status" value="2"/>
</dbReference>
<keyword evidence="9 10" id="KW-0472">Membrane</keyword>
<evidence type="ECO:0000256" key="5">
    <source>
        <dbReference type="ARBA" id="ARBA00022692"/>
    </source>
</evidence>
<evidence type="ECO:0000256" key="1">
    <source>
        <dbReference type="ARBA" id="ARBA00004323"/>
    </source>
</evidence>
<keyword evidence="7 10" id="KW-1133">Transmembrane helix</keyword>
<evidence type="ECO:0000256" key="6">
    <source>
        <dbReference type="ARBA" id="ARBA00022968"/>
    </source>
</evidence>
<evidence type="ECO:0000256" key="3">
    <source>
        <dbReference type="ARBA" id="ARBA00022676"/>
    </source>
</evidence>
<dbReference type="GO" id="GO:0000139">
    <property type="term" value="C:Golgi membrane"/>
    <property type="evidence" value="ECO:0007669"/>
    <property type="project" value="UniProtKB-SubCell"/>
</dbReference>
<name>A0A226D0Y9_FOLCA</name>
<feature type="transmembrane region" description="Helical" evidence="10">
    <location>
        <begin position="20"/>
        <end position="43"/>
    </location>
</feature>